<dbReference type="Pfam" id="PF02875">
    <property type="entry name" value="Mur_ligase_C"/>
    <property type="match status" value="1"/>
</dbReference>
<evidence type="ECO:0000259" key="3">
    <source>
        <dbReference type="Pfam" id="PF02875"/>
    </source>
</evidence>
<comment type="pathway">
    <text evidence="2">Cell wall biogenesis; peptidoglycan biosynthesis.</text>
</comment>
<accession>A0A1G2H796</accession>
<gene>
    <name evidence="5" type="ORF">A2827_02810</name>
</gene>
<dbReference type="PANTHER" id="PTHR23135">
    <property type="entry name" value="MUR LIGASE FAMILY MEMBER"/>
    <property type="match status" value="1"/>
</dbReference>
<name>A0A1G2H796_9BACT</name>
<evidence type="ECO:0000313" key="5">
    <source>
        <dbReference type="EMBL" id="OGZ58131.1"/>
    </source>
</evidence>
<sequence length="417" mass="47270">MGAKGIIKKATPNFLLNLYYEIWPFFGALIYRFPSKSIKVIGVTGTNGKTTVTHLTTEIFEEAGYKVGSISSLRFKVGDKERKNELKMTMPGRMTIQKILREAVDVGCEYFILEVTSEGIRQARHKFINFDIAVFTNLTPEHIESHGSFENYKRAKGELFKIAKRAVVNLDDENAEYFSELCRGEVYFYKMKSQSLPQYKIKEMTKVVSSEDANLSLSLLGEFNLYNALASVCAGLLEGISMTIIRRALENSKCVPGRMEIVLKTPFTVVVDYAHTPDSLRKVYETMLSNYEVRETGGKKLICVLGSAGGGRDKWKRPEMGKIAQEYCDEIILTDEDPYNENPDSILNEIESGFSKNIKHKRILDRRTAIREAIKSAKTGDTVVITGKGAEPWMMKKEGRVRWDDRDVAREEIKKLA</sequence>
<dbReference type="PANTHER" id="PTHR23135:SF4">
    <property type="entry name" value="UDP-N-ACETYLMURAMOYL-L-ALANYL-D-GLUTAMATE--2,6-DIAMINOPIMELATE LIGASE MURE HOMOLOG, CHLOROPLASTIC"/>
    <property type="match status" value="1"/>
</dbReference>
<dbReference type="InterPro" id="IPR005761">
    <property type="entry name" value="UDP-N-AcMur-Glu-dNH2Pim_ligase"/>
</dbReference>
<dbReference type="InterPro" id="IPR036615">
    <property type="entry name" value="Mur_ligase_C_dom_sf"/>
</dbReference>
<dbReference type="AlphaFoldDB" id="A0A1G2H796"/>
<evidence type="ECO:0000259" key="4">
    <source>
        <dbReference type="Pfam" id="PF08245"/>
    </source>
</evidence>
<evidence type="ECO:0008006" key="7">
    <source>
        <dbReference type="Google" id="ProtNLM"/>
    </source>
</evidence>
<dbReference type="EMBL" id="MHOD01000014">
    <property type="protein sequence ID" value="OGZ58131.1"/>
    <property type="molecule type" value="Genomic_DNA"/>
</dbReference>
<keyword evidence="2" id="KW-0961">Cell wall biogenesis/degradation</keyword>
<dbReference type="Proteomes" id="UP000177932">
    <property type="component" value="Unassembled WGS sequence"/>
</dbReference>
<keyword evidence="2" id="KW-0133">Cell shape</keyword>
<keyword evidence="2" id="KW-0131">Cell cycle</keyword>
<dbReference type="Gene3D" id="3.90.190.20">
    <property type="entry name" value="Mur ligase, C-terminal domain"/>
    <property type="match status" value="1"/>
</dbReference>
<dbReference type="NCBIfam" id="NF001126">
    <property type="entry name" value="PRK00139.1-4"/>
    <property type="match status" value="1"/>
</dbReference>
<reference evidence="5 6" key="1">
    <citation type="journal article" date="2016" name="Nat. Commun.">
        <title>Thousands of microbial genomes shed light on interconnected biogeochemical processes in an aquifer system.</title>
        <authorList>
            <person name="Anantharaman K."/>
            <person name="Brown C.T."/>
            <person name="Hug L.A."/>
            <person name="Sharon I."/>
            <person name="Castelle C.J."/>
            <person name="Probst A.J."/>
            <person name="Thomas B.C."/>
            <person name="Singh A."/>
            <person name="Wilkins M.J."/>
            <person name="Karaoz U."/>
            <person name="Brodie E.L."/>
            <person name="Williams K.H."/>
            <person name="Hubbard S.S."/>
            <person name="Banfield J.F."/>
        </authorList>
    </citation>
    <scope>NUCLEOTIDE SEQUENCE [LARGE SCALE GENOMIC DNA]</scope>
</reference>
<comment type="caution">
    <text evidence="5">The sequence shown here is derived from an EMBL/GenBank/DDBJ whole genome shotgun (WGS) entry which is preliminary data.</text>
</comment>
<protein>
    <recommendedName>
        <fullName evidence="7">UDP-N-acetylmuramoyl-L-alanyl-D-glutamate--2, 6-diaminopimelate ligase</fullName>
    </recommendedName>
</protein>
<comment type="similarity">
    <text evidence="1">Belongs to the MurCDEF family. MurE subfamily.</text>
</comment>
<dbReference type="GO" id="GO:0009252">
    <property type="term" value="P:peptidoglycan biosynthetic process"/>
    <property type="evidence" value="ECO:0007669"/>
    <property type="project" value="UniProtKB-UniPathway"/>
</dbReference>
<feature type="domain" description="Mur ligase central" evidence="4">
    <location>
        <begin position="43"/>
        <end position="234"/>
    </location>
</feature>
<dbReference type="GO" id="GO:0005737">
    <property type="term" value="C:cytoplasm"/>
    <property type="evidence" value="ECO:0007669"/>
    <property type="project" value="UniProtKB-SubCell"/>
</dbReference>
<dbReference type="NCBIfam" id="TIGR01085">
    <property type="entry name" value="murE"/>
    <property type="match status" value="1"/>
</dbReference>
<evidence type="ECO:0000256" key="1">
    <source>
        <dbReference type="ARBA" id="ARBA00005898"/>
    </source>
</evidence>
<organism evidence="5 6">
    <name type="scientific">Candidatus Spechtbacteria bacterium RIFCSPHIGHO2_01_FULL_43_30</name>
    <dbReference type="NCBI Taxonomy" id="1802158"/>
    <lineage>
        <taxon>Bacteria</taxon>
        <taxon>Candidatus Spechtiibacteriota</taxon>
    </lineage>
</organism>
<evidence type="ECO:0000256" key="2">
    <source>
        <dbReference type="RuleBase" id="RU004135"/>
    </source>
</evidence>
<comment type="subcellular location">
    <subcellularLocation>
        <location evidence="2">Cytoplasm</location>
    </subcellularLocation>
</comment>
<dbReference type="GO" id="GO:0016881">
    <property type="term" value="F:acid-amino acid ligase activity"/>
    <property type="evidence" value="ECO:0007669"/>
    <property type="project" value="InterPro"/>
</dbReference>
<dbReference type="GO" id="GO:0005524">
    <property type="term" value="F:ATP binding"/>
    <property type="evidence" value="ECO:0007669"/>
    <property type="project" value="InterPro"/>
</dbReference>
<evidence type="ECO:0000313" key="6">
    <source>
        <dbReference type="Proteomes" id="UP000177932"/>
    </source>
</evidence>
<dbReference type="InterPro" id="IPR004101">
    <property type="entry name" value="Mur_ligase_C"/>
</dbReference>
<dbReference type="UniPathway" id="UPA00219"/>
<dbReference type="GO" id="GO:0008360">
    <property type="term" value="P:regulation of cell shape"/>
    <property type="evidence" value="ECO:0007669"/>
    <property type="project" value="UniProtKB-KW"/>
</dbReference>
<keyword evidence="2" id="KW-0132">Cell division</keyword>
<dbReference type="SUPFAM" id="SSF53623">
    <property type="entry name" value="MurD-like peptide ligases, catalytic domain"/>
    <property type="match status" value="1"/>
</dbReference>
<dbReference type="STRING" id="1802158.A2827_02810"/>
<keyword evidence="2" id="KW-0573">Peptidoglycan synthesis</keyword>
<dbReference type="Pfam" id="PF08245">
    <property type="entry name" value="Mur_ligase_M"/>
    <property type="match status" value="1"/>
</dbReference>
<dbReference type="GO" id="GO:0071555">
    <property type="term" value="P:cell wall organization"/>
    <property type="evidence" value="ECO:0007669"/>
    <property type="project" value="UniProtKB-KW"/>
</dbReference>
<dbReference type="InterPro" id="IPR013221">
    <property type="entry name" value="Mur_ligase_cen"/>
</dbReference>
<dbReference type="GO" id="GO:0051301">
    <property type="term" value="P:cell division"/>
    <property type="evidence" value="ECO:0007669"/>
    <property type="project" value="UniProtKB-KW"/>
</dbReference>
<feature type="domain" description="Mur ligase C-terminal" evidence="3">
    <location>
        <begin position="257"/>
        <end position="389"/>
    </location>
</feature>
<dbReference type="Gene3D" id="3.40.1190.10">
    <property type="entry name" value="Mur-like, catalytic domain"/>
    <property type="match status" value="1"/>
</dbReference>
<dbReference type="SUPFAM" id="SSF53244">
    <property type="entry name" value="MurD-like peptide ligases, peptide-binding domain"/>
    <property type="match status" value="1"/>
</dbReference>
<dbReference type="InterPro" id="IPR036565">
    <property type="entry name" value="Mur-like_cat_sf"/>
</dbReference>
<proteinExistence type="inferred from homology"/>